<keyword evidence="2" id="KW-1185">Reference proteome</keyword>
<dbReference type="EMBL" id="CP051774">
    <property type="protein sequence ID" value="QJE94567.1"/>
    <property type="molecule type" value="Genomic_DNA"/>
</dbReference>
<dbReference type="RefSeq" id="WP_169452788.1">
    <property type="nucleotide sequence ID" value="NZ_CP051774.1"/>
</dbReference>
<evidence type="ECO:0000313" key="1">
    <source>
        <dbReference type="EMBL" id="QJE94567.1"/>
    </source>
</evidence>
<accession>A0A858RCP5</accession>
<organism evidence="1 2">
    <name type="scientific">Luteolibacter luteus</name>
    <dbReference type="NCBI Taxonomy" id="2728835"/>
    <lineage>
        <taxon>Bacteria</taxon>
        <taxon>Pseudomonadati</taxon>
        <taxon>Verrucomicrobiota</taxon>
        <taxon>Verrucomicrobiia</taxon>
        <taxon>Verrucomicrobiales</taxon>
        <taxon>Verrucomicrobiaceae</taxon>
        <taxon>Luteolibacter</taxon>
    </lineage>
</organism>
<name>A0A858RCP5_9BACT</name>
<protein>
    <submittedName>
        <fullName evidence="1">Uncharacterized protein</fullName>
    </submittedName>
</protein>
<sequence length="179" mass="19657">MKPPPSKLVPSGLSLECPDVIGSKLLIQCSPGWGWSHRIDGVGQDLEDPSLQYAVVEVVPEAYVEFTTPRCGITGRVVKAPDGYSFTRFVAFIMLDGEDYDFTENIAGAWRVTFGTGELDLESEWFPILAGDDAIFGYGSIAQDEASLLRSGSVFRYERGEIVRIHPDGSITVIPREPQ</sequence>
<evidence type="ECO:0000313" key="2">
    <source>
        <dbReference type="Proteomes" id="UP000501812"/>
    </source>
</evidence>
<gene>
    <name evidence="1" type="ORF">HHL09_01800</name>
</gene>
<dbReference type="Proteomes" id="UP000501812">
    <property type="component" value="Chromosome"/>
</dbReference>
<dbReference type="KEGG" id="luo:HHL09_01800"/>
<dbReference type="AlphaFoldDB" id="A0A858RCP5"/>
<proteinExistence type="predicted"/>
<reference evidence="1 2" key="1">
    <citation type="submission" date="2020-04" db="EMBL/GenBank/DDBJ databases">
        <title>Luteolibacter sp. G-1-1-1 isolated from soil.</title>
        <authorList>
            <person name="Dahal R.H."/>
        </authorList>
    </citation>
    <scope>NUCLEOTIDE SEQUENCE [LARGE SCALE GENOMIC DNA]</scope>
    <source>
        <strain evidence="1 2">G-1-1-1</strain>
    </source>
</reference>